<dbReference type="GO" id="GO:0022857">
    <property type="term" value="F:transmembrane transporter activity"/>
    <property type="evidence" value="ECO:0007669"/>
    <property type="project" value="InterPro"/>
</dbReference>
<dbReference type="SUPFAM" id="SSF103473">
    <property type="entry name" value="MFS general substrate transporter"/>
    <property type="match status" value="1"/>
</dbReference>
<feature type="transmembrane region" description="Helical" evidence="7">
    <location>
        <begin position="363"/>
        <end position="386"/>
    </location>
</feature>
<keyword evidence="5 7" id="KW-1133">Transmembrane helix</keyword>
<dbReference type="RefSeq" id="WP_188533559.1">
    <property type="nucleotide sequence ID" value="NZ_BMGR01000022.1"/>
</dbReference>
<keyword evidence="4 7" id="KW-0812">Transmembrane</keyword>
<evidence type="ECO:0000256" key="2">
    <source>
        <dbReference type="ARBA" id="ARBA00008335"/>
    </source>
</evidence>
<feature type="transmembrane region" description="Helical" evidence="7">
    <location>
        <begin position="94"/>
        <end position="119"/>
    </location>
</feature>
<dbReference type="EMBL" id="BMGR01000022">
    <property type="protein sequence ID" value="GGG25428.1"/>
    <property type="molecule type" value="Genomic_DNA"/>
</dbReference>
<dbReference type="AlphaFoldDB" id="A0A917LI41"/>
<evidence type="ECO:0000256" key="7">
    <source>
        <dbReference type="SAM" id="Phobius"/>
    </source>
</evidence>
<keyword evidence="3" id="KW-0813">Transport</keyword>
<evidence type="ECO:0000256" key="3">
    <source>
        <dbReference type="ARBA" id="ARBA00022448"/>
    </source>
</evidence>
<dbReference type="InterPro" id="IPR020846">
    <property type="entry name" value="MFS_dom"/>
</dbReference>
<dbReference type="PANTHER" id="PTHR23514:SF3">
    <property type="entry name" value="BYPASS OF STOP CODON PROTEIN 6"/>
    <property type="match status" value="1"/>
</dbReference>
<dbReference type="GO" id="GO:0005886">
    <property type="term" value="C:plasma membrane"/>
    <property type="evidence" value="ECO:0007669"/>
    <property type="project" value="UniProtKB-SubCell"/>
</dbReference>
<name>A0A917LI41_9BACL</name>
<dbReference type="Pfam" id="PF07690">
    <property type="entry name" value="MFS_1"/>
    <property type="match status" value="1"/>
</dbReference>
<dbReference type="Proteomes" id="UP000644756">
    <property type="component" value="Unassembled WGS sequence"/>
</dbReference>
<evidence type="ECO:0000256" key="4">
    <source>
        <dbReference type="ARBA" id="ARBA00022692"/>
    </source>
</evidence>
<comment type="caution">
    <text evidence="9">The sequence shown here is derived from an EMBL/GenBank/DDBJ whole genome shotgun (WGS) entry which is preliminary data.</text>
</comment>
<feature type="transmembrane region" description="Helical" evidence="7">
    <location>
        <begin position="243"/>
        <end position="264"/>
    </location>
</feature>
<sequence>MRKMIWLACLSYLVIGMAHVVSGAILEPLMAHYGLNYRDGGQFIMNQFLGFLGGVLISPWVTRYIGKRNALLLALGSLTAAEAAYSLLLPWEWMLAIAPIAGFGFGMTEAVIGAMVIEYAEEKKASAMSRIEVFFGLGALIMPIVGALLIRNDIWQMAFPVITAMAGLTTLLWLTLSFGKVDDLIAYQPRTAQVSQPVRARYNLAAMPFLILGITFFLFYVGMEMSFSNYLPSIMIQRVGMDEATAATTISLFWGMVVIGRIFAGRVAERTGYGRFLLGCVVAGMVLLILISFTSHAGWSLFFIGLSGLSFAGVFAIALVYVNQLLPGMTERTTSLLVAFGGMGGALFPRLTGWLMDEYDASWTLGMIAGMSILMVVLVLAMMVIGKQLSHSQSGMQLQSKGPEVIE</sequence>
<feature type="transmembrane region" description="Helical" evidence="7">
    <location>
        <begin position="131"/>
        <end position="151"/>
    </location>
</feature>
<gene>
    <name evidence="9" type="ORF">GCM10010916_47340</name>
</gene>
<dbReference type="PROSITE" id="PS50850">
    <property type="entry name" value="MFS"/>
    <property type="match status" value="1"/>
</dbReference>
<feature type="transmembrane region" description="Helical" evidence="7">
    <location>
        <begin position="334"/>
        <end position="351"/>
    </location>
</feature>
<feature type="transmembrane region" description="Helical" evidence="7">
    <location>
        <begin position="157"/>
        <end position="179"/>
    </location>
</feature>
<comment type="similarity">
    <text evidence="2">Belongs to the major facilitator superfamily.</text>
</comment>
<dbReference type="InterPro" id="IPR036259">
    <property type="entry name" value="MFS_trans_sf"/>
</dbReference>
<feature type="transmembrane region" description="Helical" evidence="7">
    <location>
        <begin position="200"/>
        <end position="223"/>
    </location>
</feature>
<feature type="transmembrane region" description="Helical" evidence="7">
    <location>
        <begin position="299"/>
        <end position="322"/>
    </location>
</feature>
<reference evidence="9" key="2">
    <citation type="submission" date="2020-09" db="EMBL/GenBank/DDBJ databases">
        <authorList>
            <person name="Sun Q."/>
            <person name="Zhou Y."/>
        </authorList>
    </citation>
    <scope>NUCLEOTIDE SEQUENCE</scope>
    <source>
        <strain evidence="9">CGMCC 1.12987</strain>
    </source>
</reference>
<feature type="transmembrane region" description="Helical" evidence="7">
    <location>
        <begin position="276"/>
        <end position="293"/>
    </location>
</feature>
<feature type="transmembrane region" description="Helical" evidence="7">
    <location>
        <begin position="69"/>
        <end position="88"/>
    </location>
</feature>
<accession>A0A917LI41</accession>
<keyword evidence="10" id="KW-1185">Reference proteome</keyword>
<dbReference type="InterPro" id="IPR051788">
    <property type="entry name" value="MFS_Transporter"/>
</dbReference>
<comment type="subcellular location">
    <subcellularLocation>
        <location evidence="1">Cell membrane</location>
        <topology evidence="1">Multi-pass membrane protein</topology>
    </subcellularLocation>
</comment>
<dbReference type="InterPro" id="IPR011701">
    <property type="entry name" value="MFS"/>
</dbReference>
<evidence type="ECO:0000256" key="1">
    <source>
        <dbReference type="ARBA" id="ARBA00004651"/>
    </source>
</evidence>
<evidence type="ECO:0000256" key="5">
    <source>
        <dbReference type="ARBA" id="ARBA00022989"/>
    </source>
</evidence>
<dbReference type="Gene3D" id="1.20.1250.20">
    <property type="entry name" value="MFS general substrate transporter like domains"/>
    <property type="match status" value="2"/>
</dbReference>
<proteinExistence type="inferred from homology"/>
<keyword evidence="6 7" id="KW-0472">Membrane</keyword>
<dbReference type="PANTHER" id="PTHR23514">
    <property type="entry name" value="BYPASS OF STOP CODON PROTEIN 6"/>
    <property type="match status" value="1"/>
</dbReference>
<organism evidence="9 10">
    <name type="scientific">Paenibacillus abyssi</name>
    <dbReference type="NCBI Taxonomy" id="1340531"/>
    <lineage>
        <taxon>Bacteria</taxon>
        <taxon>Bacillati</taxon>
        <taxon>Bacillota</taxon>
        <taxon>Bacilli</taxon>
        <taxon>Bacillales</taxon>
        <taxon>Paenibacillaceae</taxon>
        <taxon>Paenibacillus</taxon>
    </lineage>
</organism>
<feature type="transmembrane region" description="Helical" evidence="7">
    <location>
        <begin position="43"/>
        <end position="62"/>
    </location>
</feature>
<feature type="domain" description="Major facilitator superfamily (MFS) profile" evidence="8">
    <location>
        <begin position="4"/>
        <end position="387"/>
    </location>
</feature>
<reference evidence="9" key="1">
    <citation type="journal article" date="2014" name="Int. J. Syst. Evol. Microbiol.">
        <title>Complete genome sequence of Corynebacterium casei LMG S-19264T (=DSM 44701T), isolated from a smear-ripened cheese.</title>
        <authorList>
            <consortium name="US DOE Joint Genome Institute (JGI-PGF)"/>
            <person name="Walter F."/>
            <person name="Albersmeier A."/>
            <person name="Kalinowski J."/>
            <person name="Ruckert C."/>
        </authorList>
    </citation>
    <scope>NUCLEOTIDE SEQUENCE</scope>
    <source>
        <strain evidence="9">CGMCC 1.12987</strain>
    </source>
</reference>
<evidence type="ECO:0000313" key="10">
    <source>
        <dbReference type="Proteomes" id="UP000644756"/>
    </source>
</evidence>
<protein>
    <submittedName>
        <fullName evidence="9">MFS transporter</fullName>
    </submittedName>
</protein>
<evidence type="ECO:0000256" key="6">
    <source>
        <dbReference type="ARBA" id="ARBA00023136"/>
    </source>
</evidence>
<evidence type="ECO:0000313" key="9">
    <source>
        <dbReference type="EMBL" id="GGG25428.1"/>
    </source>
</evidence>
<evidence type="ECO:0000259" key="8">
    <source>
        <dbReference type="PROSITE" id="PS50850"/>
    </source>
</evidence>